<evidence type="ECO:0000313" key="1">
    <source>
        <dbReference type="EMBL" id="CAA9370033.1"/>
    </source>
</evidence>
<name>A0A6J4MYG5_9BACT</name>
<reference evidence="1" key="1">
    <citation type="submission" date="2020-02" db="EMBL/GenBank/DDBJ databases">
        <authorList>
            <person name="Meier V. D."/>
        </authorList>
    </citation>
    <scope>NUCLEOTIDE SEQUENCE</scope>
    <source>
        <strain evidence="1">AVDCRST_MAG68</strain>
    </source>
</reference>
<dbReference type="EMBL" id="CADCTW010000241">
    <property type="protein sequence ID" value="CAA9370033.1"/>
    <property type="molecule type" value="Genomic_DNA"/>
</dbReference>
<dbReference type="AlphaFoldDB" id="A0A6J4MYG5"/>
<accession>A0A6J4MYG5</accession>
<gene>
    <name evidence="1" type="ORF">AVDCRST_MAG68-5431</name>
</gene>
<protein>
    <submittedName>
        <fullName evidence="1">Uncharacterized protein</fullName>
    </submittedName>
</protein>
<proteinExistence type="predicted"/>
<sequence>MRDDRPDQRGFLWVPEPLARTHAAQSETSQSLNTLTLVVTYEHLFGTKPQWSDVTGRLRRYSLGAVLDVLGRISAVLNRVGENAHGAELQLQLIQGVFGGRAADVLDALARFRAEQRAERVGGPMVLFHELQLINLAKVALLELPVSDEMDWESLADLGEALLMINDLTSGEVRAGVGLNSADPNTEEGLRVWHQFLVVNGIFHKHPRQMNAIARAFDLYLTDKPHLAGHPSYVDVPSRIENLTGLSVDALWTALFGFLTYWSRIDPQTIGETPGFINTDTYFTAKLELSSGEVEKFFAVTAADASDLNRAVATAYSLSDLWPYHFLPLAGQPIITIGERAYCPSVQLLFEKATSGLHHIFLDPHQTTKAERNRWFIYMGAVFEDYVDRVFRRAFPPMTGRYLDATVLNRLVSGKSCDGLINYGDAVILFETKAKLLSLAARTGLDWSEYENKLLDVFVGAAQQIDSTIHAIRRGALASEGVDPAIIRAYYPVIVTLEEFTMNRLVYDHIDSVLAGTHALTGQVDVKPFQLITVSELELLEVALSHGRSFRDLLEEKVSAAHTRVASFTNFSISLHEDWVVNPANEYLGVRFHELGERMLAFVRSRAKSAEA</sequence>
<organism evidence="1">
    <name type="scientific">uncultured Gemmatimonadota bacterium</name>
    <dbReference type="NCBI Taxonomy" id="203437"/>
    <lineage>
        <taxon>Bacteria</taxon>
        <taxon>Pseudomonadati</taxon>
        <taxon>Gemmatimonadota</taxon>
        <taxon>environmental samples</taxon>
    </lineage>
</organism>